<keyword evidence="2" id="KW-0294">Fucose metabolism</keyword>
<keyword evidence="4" id="KW-0812">Transmembrane</keyword>
<dbReference type="InterPro" id="IPR019378">
    <property type="entry name" value="GDP-Fuc_O-FucTrfase"/>
</dbReference>
<evidence type="ECO:0000313" key="5">
    <source>
        <dbReference type="EMBL" id="KAF7302714.1"/>
    </source>
</evidence>
<comment type="caution">
    <text evidence="5">The sequence shown here is derived from an EMBL/GenBank/DDBJ whole genome shotgun (WGS) entry which is preliminary data.</text>
</comment>
<accession>A0A8H6W240</accession>
<feature type="transmembrane region" description="Helical" evidence="4">
    <location>
        <begin position="7"/>
        <end position="28"/>
    </location>
</feature>
<dbReference type="GO" id="GO:0016740">
    <property type="term" value="F:transferase activity"/>
    <property type="evidence" value="ECO:0007669"/>
    <property type="project" value="UniProtKB-KW"/>
</dbReference>
<dbReference type="Gene3D" id="3.40.50.11350">
    <property type="match status" value="1"/>
</dbReference>
<dbReference type="OrthoDB" id="423313at2759"/>
<dbReference type="EMBL" id="JACAZE010000012">
    <property type="protein sequence ID" value="KAF7302714.1"/>
    <property type="molecule type" value="Genomic_DNA"/>
</dbReference>
<keyword evidence="4" id="KW-0472">Membrane</keyword>
<sequence length="454" mass="51506">MFTRAQLVSAIRLVAVASVACSGLFLVWQLEIPQNFHLWTHNGPPAELDALDSSRFLRGRPTVTVKENLLPDAKYLTSFGSGGWSNDVIADINLIYLAMITERIPLIPVFLPSHHLLNSYGYAGEDPLRFSEVFDLPYLRNATGIPIVEWDQVKANGLVGERETLGCWHVWPVTENEGGGPRPSFMPWYLKLDISYTTAPDWIKLKPGNENDRTSTFWSLASLAFPTTRNANLVPPYPSPKTNVSLQPDEHLLCFDDLYYMAVRETDELEQDYSPAWRFVGQHMRWTPYIQNLATDYLRKAFDIHDGEDVPPYIAVHVRHNDFIHWCEEGFEEPEQCFAPLDAFARRVGEMQHELRLKTGVDAQYVVVTSDEKNATWWEGVRELGWVRLDHSATKERLGMWFPILIDAVVQSMGAGFVGTARSTVSMLAGKRVQSWRDGPTAMVKWGKPGADDH</sequence>
<dbReference type="Pfam" id="PF10250">
    <property type="entry name" value="O-FucT"/>
    <property type="match status" value="1"/>
</dbReference>
<dbReference type="CDD" id="cd11296">
    <property type="entry name" value="O-FucT_like"/>
    <property type="match status" value="1"/>
</dbReference>
<evidence type="ECO:0000256" key="3">
    <source>
        <dbReference type="ARBA" id="ARBA00023277"/>
    </source>
</evidence>
<organism evidence="5 6">
    <name type="scientific">Mycena chlorophos</name>
    <name type="common">Agaric fungus</name>
    <name type="synonym">Agaricus chlorophos</name>
    <dbReference type="NCBI Taxonomy" id="658473"/>
    <lineage>
        <taxon>Eukaryota</taxon>
        <taxon>Fungi</taxon>
        <taxon>Dikarya</taxon>
        <taxon>Basidiomycota</taxon>
        <taxon>Agaricomycotina</taxon>
        <taxon>Agaricomycetes</taxon>
        <taxon>Agaricomycetidae</taxon>
        <taxon>Agaricales</taxon>
        <taxon>Marasmiineae</taxon>
        <taxon>Mycenaceae</taxon>
        <taxon>Mycena</taxon>
    </lineage>
</organism>
<proteinExistence type="predicted"/>
<dbReference type="GO" id="GO:0006004">
    <property type="term" value="P:fucose metabolic process"/>
    <property type="evidence" value="ECO:0007669"/>
    <property type="project" value="UniProtKB-KW"/>
</dbReference>
<protein>
    <recommendedName>
        <fullName evidence="7">O-fucosyltransferase family protein</fullName>
    </recommendedName>
</protein>
<evidence type="ECO:0000256" key="2">
    <source>
        <dbReference type="ARBA" id="ARBA00023253"/>
    </source>
</evidence>
<evidence type="ECO:0000256" key="1">
    <source>
        <dbReference type="ARBA" id="ARBA00022679"/>
    </source>
</evidence>
<dbReference type="Proteomes" id="UP000613580">
    <property type="component" value="Unassembled WGS sequence"/>
</dbReference>
<keyword evidence="6" id="KW-1185">Reference proteome</keyword>
<evidence type="ECO:0008006" key="7">
    <source>
        <dbReference type="Google" id="ProtNLM"/>
    </source>
</evidence>
<keyword evidence="4" id="KW-1133">Transmembrane helix</keyword>
<evidence type="ECO:0000256" key="4">
    <source>
        <dbReference type="SAM" id="Phobius"/>
    </source>
</evidence>
<reference evidence="5" key="1">
    <citation type="submission" date="2020-05" db="EMBL/GenBank/DDBJ databases">
        <title>Mycena genomes resolve the evolution of fungal bioluminescence.</title>
        <authorList>
            <person name="Tsai I.J."/>
        </authorList>
    </citation>
    <scope>NUCLEOTIDE SEQUENCE</scope>
    <source>
        <strain evidence="5">110903Hualien_Pintung</strain>
    </source>
</reference>
<keyword evidence="1" id="KW-0808">Transferase</keyword>
<evidence type="ECO:0000313" key="6">
    <source>
        <dbReference type="Proteomes" id="UP000613580"/>
    </source>
</evidence>
<name>A0A8H6W240_MYCCL</name>
<dbReference type="AlphaFoldDB" id="A0A8H6W240"/>
<gene>
    <name evidence="5" type="ORF">HMN09_00906300</name>
</gene>
<keyword evidence="3" id="KW-0119">Carbohydrate metabolism</keyword>